<dbReference type="AlphaFoldDB" id="A8MJ29"/>
<evidence type="ECO:0008006" key="5">
    <source>
        <dbReference type="Google" id="ProtNLM"/>
    </source>
</evidence>
<evidence type="ECO:0000313" key="3">
    <source>
        <dbReference type="EMBL" id="ABW19811.1"/>
    </source>
</evidence>
<keyword evidence="1" id="KW-0175">Coiled coil</keyword>
<sequence>MIHFCRKNYNKIMPIFIILFILTGCSNNLKKPNPNSNEVSMPKLPKVLSEIEEDILKVLYDMDTISGIEEALKQKKLEDEKAHKNLTVEVQQSKEIKDEKKAEAKEEKSKKEDSKETEGSEKIDLKVLVTKDQIIIPLLDASDIHSSFINIPTLPRNIDEVWSKINATVTEIHTKWNSLEAQLVSVNISYKKCEEFEAILDNFTLAIMNREVLPSLKLGNELTRITSDFRNYFNGNHSHNIYGMYYHIRGSILFAASNNYLGALEHLNEASKLSTSLRQNLTKQEEQDTLQKLDLSIEDLRKQLSDENFYLSQVKAPIVIKNIKLAEDVFKTQIR</sequence>
<evidence type="ECO:0000313" key="4">
    <source>
        <dbReference type="Proteomes" id="UP000000269"/>
    </source>
</evidence>
<dbReference type="Proteomes" id="UP000000269">
    <property type="component" value="Chromosome"/>
</dbReference>
<feature type="region of interest" description="Disordered" evidence="2">
    <location>
        <begin position="95"/>
        <end position="117"/>
    </location>
</feature>
<keyword evidence="4" id="KW-1185">Reference proteome</keyword>
<dbReference type="PROSITE" id="PS51257">
    <property type="entry name" value="PROKAR_LIPOPROTEIN"/>
    <property type="match status" value="1"/>
</dbReference>
<dbReference type="STRING" id="350688.Clos_2278"/>
<accession>A8MJ29</accession>
<evidence type="ECO:0000256" key="2">
    <source>
        <dbReference type="SAM" id="MobiDB-lite"/>
    </source>
</evidence>
<dbReference type="KEGG" id="aoe:Clos_2278"/>
<dbReference type="OrthoDB" id="1953300at2"/>
<proteinExistence type="predicted"/>
<feature type="coiled-coil region" evidence="1">
    <location>
        <begin position="267"/>
        <end position="303"/>
    </location>
</feature>
<evidence type="ECO:0000256" key="1">
    <source>
        <dbReference type="SAM" id="Coils"/>
    </source>
</evidence>
<name>A8MJ29_ALKOO</name>
<gene>
    <name evidence="3" type="ordered locus">Clos_2278</name>
</gene>
<organism evidence="3 4">
    <name type="scientific">Alkaliphilus oremlandii (strain OhILAs)</name>
    <name type="common">Clostridium oremlandii (strain OhILAs)</name>
    <dbReference type="NCBI Taxonomy" id="350688"/>
    <lineage>
        <taxon>Bacteria</taxon>
        <taxon>Bacillati</taxon>
        <taxon>Bacillota</taxon>
        <taxon>Clostridia</taxon>
        <taxon>Peptostreptococcales</taxon>
        <taxon>Natronincolaceae</taxon>
        <taxon>Alkaliphilus</taxon>
    </lineage>
</organism>
<dbReference type="HOGENOM" id="CLU_828058_0_0_9"/>
<dbReference type="EMBL" id="CP000853">
    <property type="protein sequence ID" value="ABW19811.1"/>
    <property type="molecule type" value="Genomic_DNA"/>
</dbReference>
<protein>
    <recommendedName>
        <fullName evidence="5">Lipoprotein</fullName>
    </recommendedName>
</protein>
<dbReference type="RefSeq" id="WP_012160118.1">
    <property type="nucleotide sequence ID" value="NC_009922.1"/>
</dbReference>
<reference evidence="4" key="1">
    <citation type="submission" date="2007-10" db="EMBL/GenBank/DDBJ databases">
        <title>Complete genome of Alkaliphilus oremlandii OhILAs.</title>
        <authorList>
            <person name="Copeland A."/>
            <person name="Lucas S."/>
            <person name="Lapidus A."/>
            <person name="Barry K."/>
            <person name="Detter J.C."/>
            <person name="Glavina del Rio T."/>
            <person name="Hammon N."/>
            <person name="Israni S."/>
            <person name="Dalin E."/>
            <person name="Tice H."/>
            <person name="Pitluck S."/>
            <person name="Chain P."/>
            <person name="Malfatti S."/>
            <person name="Shin M."/>
            <person name="Vergez L."/>
            <person name="Schmutz J."/>
            <person name="Larimer F."/>
            <person name="Land M."/>
            <person name="Hauser L."/>
            <person name="Kyrpides N."/>
            <person name="Mikhailova N."/>
            <person name="Stolz J.F."/>
            <person name="Dawson A."/>
            <person name="Fisher E."/>
            <person name="Crable B."/>
            <person name="Perera E."/>
            <person name="Lisak J."/>
            <person name="Ranganathan M."/>
            <person name="Basu P."/>
            <person name="Richardson P."/>
        </authorList>
    </citation>
    <scope>NUCLEOTIDE SEQUENCE [LARGE SCALE GENOMIC DNA]</scope>
    <source>
        <strain evidence="4">OhILAs</strain>
    </source>
</reference>
<dbReference type="eggNOG" id="ENOG5033DBD">
    <property type="taxonomic scope" value="Bacteria"/>
</dbReference>